<protein>
    <recommendedName>
        <fullName evidence="6">TPM domain-containing protein</fullName>
    </recommendedName>
</protein>
<keyword evidence="5" id="KW-1185">Reference proteome</keyword>
<evidence type="ECO:0000313" key="5">
    <source>
        <dbReference type="Proteomes" id="UP000236723"/>
    </source>
</evidence>
<keyword evidence="2" id="KW-0472">Membrane</keyword>
<keyword evidence="2" id="KW-1133">Transmembrane helix</keyword>
<dbReference type="OrthoDB" id="3473486at2"/>
<gene>
    <name evidence="4" type="ORF">SAMN04489712_105391</name>
</gene>
<feature type="compositionally biased region" description="Gly residues" evidence="1">
    <location>
        <begin position="269"/>
        <end position="302"/>
    </location>
</feature>
<organism evidence="4 5">
    <name type="scientific">Thermomonospora echinospora</name>
    <dbReference type="NCBI Taxonomy" id="1992"/>
    <lineage>
        <taxon>Bacteria</taxon>
        <taxon>Bacillati</taxon>
        <taxon>Actinomycetota</taxon>
        <taxon>Actinomycetes</taxon>
        <taxon>Streptosporangiales</taxon>
        <taxon>Thermomonosporaceae</taxon>
        <taxon>Thermomonospora</taxon>
    </lineage>
</organism>
<evidence type="ECO:0000256" key="1">
    <source>
        <dbReference type="SAM" id="MobiDB-lite"/>
    </source>
</evidence>
<proteinExistence type="predicted"/>
<reference evidence="5" key="1">
    <citation type="submission" date="2016-10" db="EMBL/GenBank/DDBJ databases">
        <authorList>
            <person name="Varghese N."/>
            <person name="Submissions S."/>
        </authorList>
    </citation>
    <scope>NUCLEOTIDE SEQUENCE [LARGE SCALE GENOMIC DNA]</scope>
    <source>
        <strain evidence="5">DSM 43163</strain>
    </source>
</reference>
<feature type="compositionally biased region" description="Low complexity" evidence="1">
    <location>
        <begin position="175"/>
        <end position="192"/>
    </location>
</feature>
<keyword evidence="2" id="KW-0812">Transmembrane</keyword>
<evidence type="ECO:0000256" key="2">
    <source>
        <dbReference type="SAM" id="Phobius"/>
    </source>
</evidence>
<feature type="chain" id="PRO_5009292581" description="TPM domain-containing protein" evidence="3">
    <location>
        <begin position="32"/>
        <end position="302"/>
    </location>
</feature>
<evidence type="ECO:0008006" key="6">
    <source>
        <dbReference type="Google" id="ProtNLM"/>
    </source>
</evidence>
<evidence type="ECO:0000313" key="4">
    <source>
        <dbReference type="EMBL" id="SEG46928.1"/>
    </source>
</evidence>
<dbReference type="RefSeq" id="WP_103938345.1">
    <property type="nucleotide sequence ID" value="NZ_FNVO01000005.1"/>
</dbReference>
<feature type="region of interest" description="Disordered" evidence="1">
    <location>
        <begin position="155"/>
        <end position="201"/>
    </location>
</feature>
<feature type="signal peptide" evidence="3">
    <location>
        <begin position="1"/>
        <end position="31"/>
    </location>
</feature>
<sequence length="302" mass="30788">MDTKPRPATLPGLVALVLLIVCGWTATPARAADLDWNMVAESIGEAGYYVDSEAKYFKSDKALDLLRNAQDRSTPVFIAVLPASVPPATALSRIQSNLKRKGTYVVLAGNRLQATSTALSSPTVQRAYKKAVGTYKGKPAQSLVAFVRELDEEKVGNQIPGRTERPQPLPKNKAGEQPAPQQGAPLPGAAAEQARKNADKSDGPGMLPILAGAAVVLAAVAAGGFLLLRRRRTRPAPASANASTQPANTPAPGAPGSTPGGTAPAPGPTGDGPYPGGAGQSPFGGPGTGQAGDPGQGPNNGR</sequence>
<feature type="transmembrane region" description="Helical" evidence="2">
    <location>
        <begin position="205"/>
        <end position="228"/>
    </location>
</feature>
<feature type="region of interest" description="Disordered" evidence="1">
    <location>
        <begin position="236"/>
        <end position="302"/>
    </location>
</feature>
<name>A0A1H6ADY7_9ACTN</name>
<dbReference type="Proteomes" id="UP000236723">
    <property type="component" value="Unassembled WGS sequence"/>
</dbReference>
<keyword evidence="3" id="KW-0732">Signal</keyword>
<dbReference type="AlphaFoldDB" id="A0A1H6ADY7"/>
<dbReference type="EMBL" id="FNVO01000005">
    <property type="protein sequence ID" value="SEG46928.1"/>
    <property type="molecule type" value="Genomic_DNA"/>
</dbReference>
<evidence type="ECO:0000256" key="3">
    <source>
        <dbReference type="SAM" id="SignalP"/>
    </source>
</evidence>
<feature type="compositionally biased region" description="Low complexity" evidence="1">
    <location>
        <begin position="236"/>
        <end position="264"/>
    </location>
</feature>
<accession>A0A1H6ADY7</accession>